<feature type="compositionally biased region" description="Basic residues" evidence="9">
    <location>
        <begin position="37"/>
        <end position="46"/>
    </location>
</feature>
<dbReference type="AlphaFoldDB" id="A0AAW0DHC5"/>
<feature type="domain" description="SAM-dependent MTase TRM10-type" evidence="10">
    <location>
        <begin position="91"/>
        <end position="298"/>
    </location>
</feature>
<evidence type="ECO:0000256" key="8">
    <source>
        <dbReference type="ARBA" id="ARBA00048434"/>
    </source>
</evidence>
<dbReference type="GO" id="GO:0002939">
    <property type="term" value="P:tRNA N1-guanine methylation"/>
    <property type="evidence" value="ECO:0007669"/>
    <property type="project" value="TreeGrafter"/>
</dbReference>
<feature type="compositionally biased region" description="Polar residues" evidence="9">
    <location>
        <begin position="1"/>
        <end position="30"/>
    </location>
</feature>
<evidence type="ECO:0000259" key="10">
    <source>
        <dbReference type="PROSITE" id="PS51675"/>
    </source>
</evidence>
<dbReference type="PANTHER" id="PTHR13563">
    <property type="entry name" value="TRNA (GUANINE-9-) METHYLTRANSFERASE"/>
    <property type="match status" value="1"/>
</dbReference>
<evidence type="ECO:0000313" key="11">
    <source>
        <dbReference type="EMBL" id="KAK7049742.1"/>
    </source>
</evidence>
<evidence type="ECO:0000256" key="3">
    <source>
        <dbReference type="ARBA" id="ARBA00022603"/>
    </source>
</evidence>
<dbReference type="InterPro" id="IPR007356">
    <property type="entry name" value="tRNA_m1G_MeTrfase_euk"/>
</dbReference>
<reference evidence="11 12" key="1">
    <citation type="submission" date="2024-01" db="EMBL/GenBank/DDBJ databases">
        <title>A draft genome for a cacao thread blight-causing isolate of Paramarasmius palmivorus.</title>
        <authorList>
            <person name="Baruah I.K."/>
            <person name="Bukari Y."/>
            <person name="Amoako-Attah I."/>
            <person name="Meinhardt L.W."/>
            <person name="Bailey B.A."/>
            <person name="Cohen S.P."/>
        </authorList>
    </citation>
    <scope>NUCLEOTIDE SEQUENCE [LARGE SCALE GENOMIC DNA]</scope>
    <source>
        <strain evidence="11 12">GH-12</strain>
    </source>
</reference>
<evidence type="ECO:0000256" key="7">
    <source>
        <dbReference type="ARBA" id="ARBA00032166"/>
    </source>
</evidence>
<feature type="region of interest" description="Disordered" evidence="9">
    <location>
        <begin position="1"/>
        <end position="77"/>
    </location>
</feature>
<dbReference type="Proteomes" id="UP001383192">
    <property type="component" value="Unassembled WGS sequence"/>
</dbReference>
<keyword evidence="12" id="KW-1185">Reference proteome</keyword>
<evidence type="ECO:0000313" key="12">
    <source>
        <dbReference type="Proteomes" id="UP001383192"/>
    </source>
</evidence>
<protein>
    <recommendedName>
        <fullName evidence="2">tRNA (guanine(9)-N1)-methyltransferase</fullName>
        <ecNumber evidence="1">2.1.1.221</ecNumber>
    </recommendedName>
    <alternativeName>
        <fullName evidence="7">tRNA methyltransferase 10</fullName>
    </alternativeName>
    <alternativeName>
        <fullName evidence="6">tRNA(m1G9)-methyltransferase</fullName>
    </alternativeName>
</protein>
<proteinExistence type="predicted"/>
<sequence>MQEDSISITAEHTVADSQIDSGNQDASSAASGEPKLSKKAMKKAAKQQRYQEMKLERRAREKEIKKEKKKILHQKRAAGELDEEEIAKLDRRKKKRKLEPFGGKVIVDLGFDEKMTEKEVSSLTSQLAYTYSANRNVSFPFSLIYTSLNGRTLTRLEAMNDAAYKRWSHTEWWQEGYEKIWSTKADEGVQENVNESVKASVVYLTADSDEELTELNPEEVYIIGGIVDRNRYKNLCLNKAKEMGIRTARLPIGRYVDSLPTRKVLTVNQVFEIMLKWVETKDWEQAFYSIIPKRKFQGHGKDVGQDDGAVKVDENVQEEGEDEYGGGDSDSDPNGAIEAQAEGNTSVVKDDAGGQEGTAAAK</sequence>
<name>A0AAW0DHC5_9AGAR</name>
<keyword evidence="3 11" id="KW-0489">Methyltransferase</keyword>
<evidence type="ECO:0000256" key="6">
    <source>
        <dbReference type="ARBA" id="ARBA00031792"/>
    </source>
</evidence>
<dbReference type="EC" id="2.1.1.221" evidence="1"/>
<dbReference type="CDD" id="cd18089">
    <property type="entry name" value="SPOUT_Trm10-like"/>
    <property type="match status" value="1"/>
</dbReference>
<keyword evidence="4 11" id="KW-0808">Transferase</keyword>
<dbReference type="PROSITE" id="PS51675">
    <property type="entry name" value="SAM_MT_TRM10"/>
    <property type="match status" value="1"/>
</dbReference>
<dbReference type="EMBL" id="JAYKXP010000016">
    <property type="protein sequence ID" value="KAK7049742.1"/>
    <property type="molecule type" value="Genomic_DNA"/>
</dbReference>
<dbReference type="InterPro" id="IPR028564">
    <property type="entry name" value="MT_TRM10-typ"/>
</dbReference>
<evidence type="ECO:0000256" key="2">
    <source>
        <dbReference type="ARBA" id="ARBA00020451"/>
    </source>
</evidence>
<evidence type="ECO:0000256" key="9">
    <source>
        <dbReference type="SAM" id="MobiDB-lite"/>
    </source>
</evidence>
<evidence type="ECO:0000256" key="5">
    <source>
        <dbReference type="ARBA" id="ARBA00022691"/>
    </source>
</evidence>
<comment type="caution">
    <text evidence="11">The sequence shown here is derived from an EMBL/GenBank/DDBJ whole genome shotgun (WGS) entry which is preliminary data.</text>
</comment>
<dbReference type="PANTHER" id="PTHR13563:SF13">
    <property type="entry name" value="TRNA METHYLTRANSFERASE 10 HOMOLOG A"/>
    <property type="match status" value="1"/>
</dbReference>
<dbReference type="InterPro" id="IPR038459">
    <property type="entry name" value="MT_TRM10-typ_sf"/>
</dbReference>
<evidence type="ECO:0000256" key="1">
    <source>
        <dbReference type="ARBA" id="ARBA00012797"/>
    </source>
</evidence>
<keyword evidence="5" id="KW-0949">S-adenosyl-L-methionine</keyword>
<dbReference type="GO" id="GO:0005634">
    <property type="term" value="C:nucleus"/>
    <property type="evidence" value="ECO:0007669"/>
    <property type="project" value="TreeGrafter"/>
</dbReference>
<comment type="catalytic activity">
    <reaction evidence="8">
        <text>guanosine(9) in tRNA + S-adenosyl-L-methionine = N(1)-methylguanosine(9) in tRNA + S-adenosyl-L-homocysteine + H(+)</text>
        <dbReference type="Rhea" id="RHEA:43156"/>
        <dbReference type="Rhea" id="RHEA-COMP:10367"/>
        <dbReference type="Rhea" id="RHEA-COMP:10368"/>
        <dbReference type="ChEBI" id="CHEBI:15378"/>
        <dbReference type="ChEBI" id="CHEBI:57856"/>
        <dbReference type="ChEBI" id="CHEBI:59789"/>
        <dbReference type="ChEBI" id="CHEBI:73542"/>
        <dbReference type="ChEBI" id="CHEBI:74269"/>
        <dbReference type="EC" id="2.1.1.221"/>
    </reaction>
</comment>
<feature type="compositionally biased region" description="Basic and acidic residues" evidence="9">
    <location>
        <begin position="49"/>
        <end position="66"/>
    </location>
</feature>
<evidence type="ECO:0000256" key="4">
    <source>
        <dbReference type="ARBA" id="ARBA00022679"/>
    </source>
</evidence>
<accession>A0AAW0DHC5</accession>
<feature type="region of interest" description="Disordered" evidence="9">
    <location>
        <begin position="297"/>
        <end position="362"/>
    </location>
</feature>
<feature type="compositionally biased region" description="Basic residues" evidence="9">
    <location>
        <begin position="67"/>
        <end position="76"/>
    </location>
</feature>
<dbReference type="Gene3D" id="3.40.1280.30">
    <property type="match status" value="1"/>
</dbReference>
<organism evidence="11 12">
    <name type="scientific">Paramarasmius palmivorus</name>
    <dbReference type="NCBI Taxonomy" id="297713"/>
    <lineage>
        <taxon>Eukaryota</taxon>
        <taxon>Fungi</taxon>
        <taxon>Dikarya</taxon>
        <taxon>Basidiomycota</taxon>
        <taxon>Agaricomycotina</taxon>
        <taxon>Agaricomycetes</taxon>
        <taxon>Agaricomycetidae</taxon>
        <taxon>Agaricales</taxon>
        <taxon>Marasmiineae</taxon>
        <taxon>Marasmiaceae</taxon>
        <taxon>Paramarasmius</taxon>
    </lineage>
</organism>
<dbReference type="GO" id="GO:0000049">
    <property type="term" value="F:tRNA binding"/>
    <property type="evidence" value="ECO:0007669"/>
    <property type="project" value="TreeGrafter"/>
</dbReference>
<dbReference type="GO" id="GO:0052905">
    <property type="term" value="F:tRNA (guanosine(9)-N1)-methyltransferase activity"/>
    <property type="evidence" value="ECO:0007669"/>
    <property type="project" value="UniProtKB-EC"/>
</dbReference>
<feature type="compositionally biased region" description="Basic and acidic residues" evidence="9">
    <location>
        <begin position="299"/>
        <end position="314"/>
    </location>
</feature>
<feature type="compositionally biased region" description="Acidic residues" evidence="9">
    <location>
        <begin position="315"/>
        <end position="331"/>
    </location>
</feature>
<gene>
    <name evidence="11" type="primary">TRM10</name>
    <name evidence="11" type="ORF">VNI00_005773</name>
</gene>